<evidence type="ECO:0000256" key="1">
    <source>
        <dbReference type="SAM" id="MobiDB-lite"/>
    </source>
</evidence>
<dbReference type="InterPro" id="IPR008480">
    <property type="entry name" value="DUF761_pln"/>
</dbReference>
<dbReference type="Pfam" id="PF05553">
    <property type="entry name" value="DUF761"/>
    <property type="match status" value="1"/>
</dbReference>
<protein>
    <submittedName>
        <fullName evidence="3">Uncharacterized protein</fullName>
    </submittedName>
</protein>
<feature type="region of interest" description="Disordered" evidence="1">
    <location>
        <begin position="337"/>
        <end position="412"/>
    </location>
</feature>
<feature type="compositionally biased region" description="Basic and acidic residues" evidence="1">
    <location>
        <begin position="503"/>
        <end position="517"/>
    </location>
</feature>
<dbReference type="PANTHER" id="PTHR34059">
    <property type="entry name" value="EXPRESSED PROTEIN"/>
    <property type="match status" value="1"/>
</dbReference>
<feature type="compositionally biased region" description="Basic residues" evidence="1">
    <location>
        <begin position="401"/>
        <end position="412"/>
    </location>
</feature>
<name>A0AAD4J221_PERFH</name>
<feature type="transmembrane region" description="Helical" evidence="2">
    <location>
        <begin position="61"/>
        <end position="79"/>
    </location>
</feature>
<feature type="transmembrane region" description="Helical" evidence="2">
    <location>
        <begin position="28"/>
        <end position="49"/>
    </location>
</feature>
<dbReference type="AlphaFoldDB" id="A0AAD4J221"/>
<feature type="region of interest" description="Disordered" evidence="1">
    <location>
        <begin position="446"/>
        <end position="525"/>
    </location>
</feature>
<evidence type="ECO:0000313" key="4">
    <source>
        <dbReference type="Proteomes" id="UP001190926"/>
    </source>
</evidence>
<feature type="region of interest" description="Disordered" evidence="1">
    <location>
        <begin position="1"/>
        <end position="24"/>
    </location>
</feature>
<keyword evidence="4" id="KW-1185">Reference proteome</keyword>
<proteinExistence type="predicted"/>
<gene>
    <name evidence="3" type="ORF">C2S53_006861</name>
</gene>
<dbReference type="EMBL" id="SDAM02000172">
    <property type="protein sequence ID" value="KAH6825755.1"/>
    <property type="molecule type" value="Genomic_DNA"/>
</dbReference>
<dbReference type="PANTHER" id="PTHR34059:SF1">
    <property type="entry name" value="EXPRESSED PROTEIN"/>
    <property type="match status" value="1"/>
</dbReference>
<evidence type="ECO:0000256" key="2">
    <source>
        <dbReference type="SAM" id="Phobius"/>
    </source>
</evidence>
<organism evidence="3 4">
    <name type="scientific">Perilla frutescens var. hirtella</name>
    <name type="common">Perilla citriodora</name>
    <name type="synonym">Perilla setoyensis</name>
    <dbReference type="NCBI Taxonomy" id="608512"/>
    <lineage>
        <taxon>Eukaryota</taxon>
        <taxon>Viridiplantae</taxon>
        <taxon>Streptophyta</taxon>
        <taxon>Embryophyta</taxon>
        <taxon>Tracheophyta</taxon>
        <taxon>Spermatophyta</taxon>
        <taxon>Magnoliopsida</taxon>
        <taxon>eudicotyledons</taxon>
        <taxon>Gunneridae</taxon>
        <taxon>Pentapetalae</taxon>
        <taxon>asterids</taxon>
        <taxon>lamiids</taxon>
        <taxon>Lamiales</taxon>
        <taxon>Lamiaceae</taxon>
        <taxon>Nepetoideae</taxon>
        <taxon>Elsholtzieae</taxon>
        <taxon>Perilla</taxon>
    </lineage>
</organism>
<comment type="caution">
    <text evidence="3">The sequence shown here is derived from an EMBL/GenBank/DDBJ whole genome shotgun (WGS) entry which is preliminary data.</text>
</comment>
<accession>A0AAD4J221</accession>
<keyword evidence="2" id="KW-0812">Transmembrane</keyword>
<keyword evidence="2" id="KW-1133">Transmembrane helix</keyword>
<feature type="compositionally biased region" description="Polar residues" evidence="1">
    <location>
        <begin position="339"/>
        <end position="360"/>
    </location>
</feature>
<dbReference type="Proteomes" id="UP001190926">
    <property type="component" value="Unassembled WGS sequence"/>
</dbReference>
<feature type="compositionally biased region" description="Polar residues" evidence="1">
    <location>
        <begin position="8"/>
        <end position="24"/>
    </location>
</feature>
<sequence>MAEAAATPRNSEQSSNSEQIPSKSDSNALCKTLIILILVLVIPLFPSQAPDFITQTVFTDFWEIIHLLFIGIAVSYGLFGRRTAQTSPDKFVDSTTDDSRSYLSGISHLTSIFDDGYNNVCYEHDMMQSYMNCGDQFSGKDECVVRSGSKIRSLAPNDGNESVSGGNVDRAWCSRYSKGESLVVVSNAKCFLGESSDFKPLNLPVRSLRSRDMDSDRHEFKKGNEFSPKIEAKADVDVVKIRGVVPMNLDRKFEEVAGRSKIPWRSRSGRMENGEEISYSKLPLHSRPHSVGEFEFEHIKYRPLQDSKFSASPELEVENLERKRVFTASHSKVAPVDSEASSLFNSAKTRPFSTSASSDMDSVVNLENDLKNSGVDEEVRKGKQTVESLDSDEKSSSRSKVASRAKSVRTIKPKRCITNQKEHCSSRGDGKFGRVFIKSEADSLIKSREEEPDNPTVDHQNQESGRLFSMPKPKPTIMSEFHNEEEQDIDDRNTTESEDTDNEFDKSSDEDDTRTNIDNDGELGSEVDRKAGEFIAKFREQIRLQKTCSSLEGYSGCYTELSRAAATNRLKARMTASMKLYECK</sequence>
<keyword evidence="2" id="KW-0472">Membrane</keyword>
<evidence type="ECO:0000313" key="3">
    <source>
        <dbReference type="EMBL" id="KAH6825755.1"/>
    </source>
</evidence>
<reference evidence="3 4" key="1">
    <citation type="journal article" date="2021" name="Nat. Commun.">
        <title>Incipient diploidization of the medicinal plant Perilla within 10,000 years.</title>
        <authorList>
            <person name="Zhang Y."/>
            <person name="Shen Q."/>
            <person name="Leng L."/>
            <person name="Zhang D."/>
            <person name="Chen S."/>
            <person name="Shi Y."/>
            <person name="Ning Z."/>
            <person name="Chen S."/>
        </authorList>
    </citation>
    <scope>NUCLEOTIDE SEQUENCE [LARGE SCALE GENOMIC DNA]</scope>
    <source>
        <strain evidence="4">cv. PC099</strain>
    </source>
</reference>